<protein>
    <submittedName>
        <fullName evidence="1">tRNA wybutosine-synthesizing protein 2/3/4</fullName>
    </submittedName>
</protein>
<comment type="caution">
    <text evidence="1">The sequence shown here is derived from an EMBL/GenBank/DDBJ whole genome shotgun (WGS) entry which is preliminary data.</text>
</comment>
<reference evidence="1" key="1">
    <citation type="submission" date="2020-06" db="EMBL/GenBank/DDBJ databases">
        <authorList>
            <person name="Li T."/>
            <person name="Hu X."/>
            <person name="Zhang T."/>
            <person name="Song X."/>
            <person name="Zhang H."/>
            <person name="Dai N."/>
            <person name="Sheng W."/>
            <person name="Hou X."/>
            <person name="Wei L."/>
        </authorList>
    </citation>
    <scope>NUCLEOTIDE SEQUENCE</scope>
    <source>
        <strain evidence="1">G02</strain>
        <tissue evidence="1">Leaf</tissue>
    </source>
</reference>
<gene>
    <name evidence="1" type="ORF">Sradi_2220000</name>
</gene>
<organism evidence="1">
    <name type="scientific">Sesamum radiatum</name>
    <name type="common">Black benniseed</name>
    <dbReference type="NCBI Taxonomy" id="300843"/>
    <lineage>
        <taxon>Eukaryota</taxon>
        <taxon>Viridiplantae</taxon>
        <taxon>Streptophyta</taxon>
        <taxon>Embryophyta</taxon>
        <taxon>Tracheophyta</taxon>
        <taxon>Spermatophyta</taxon>
        <taxon>Magnoliopsida</taxon>
        <taxon>eudicotyledons</taxon>
        <taxon>Gunneridae</taxon>
        <taxon>Pentapetalae</taxon>
        <taxon>asterids</taxon>
        <taxon>lamiids</taxon>
        <taxon>Lamiales</taxon>
        <taxon>Pedaliaceae</taxon>
        <taxon>Sesamum</taxon>
    </lineage>
</organism>
<proteinExistence type="predicted"/>
<sequence>MVSPEYVEYLVEVANEKMGVNRKRTDLFLIKLINNSFAGHEIRMNGEMSSDPAETLAEVNKLDFWGILWRMEWRTWRQSWVLKANISITSMMVIDTHKLLSCLRFVSWV</sequence>
<reference evidence="1" key="2">
    <citation type="journal article" date="2024" name="Plant">
        <title>Genomic evolution and insights into agronomic trait innovations of Sesamum species.</title>
        <authorList>
            <person name="Miao H."/>
            <person name="Wang L."/>
            <person name="Qu L."/>
            <person name="Liu H."/>
            <person name="Sun Y."/>
            <person name="Le M."/>
            <person name="Wang Q."/>
            <person name="Wei S."/>
            <person name="Zheng Y."/>
            <person name="Lin W."/>
            <person name="Duan Y."/>
            <person name="Cao H."/>
            <person name="Xiong S."/>
            <person name="Wang X."/>
            <person name="Wei L."/>
            <person name="Li C."/>
            <person name="Ma Q."/>
            <person name="Ju M."/>
            <person name="Zhao R."/>
            <person name="Li G."/>
            <person name="Mu C."/>
            <person name="Tian Q."/>
            <person name="Mei H."/>
            <person name="Zhang T."/>
            <person name="Gao T."/>
            <person name="Zhang H."/>
        </authorList>
    </citation>
    <scope>NUCLEOTIDE SEQUENCE</scope>
    <source>
        <strain evidence="1">G02</strain>
    </source>
</reference>
<dbReference type="AlphaFoldDB" id="A0AAW2T345"/>
<name>A0AAW2T345_SESRA</name>
<dbReference type="EMBL" id="JACGWJ010000009">
    <property type="protein sequence ID" value="KAL0398767.1"/>
    <property type="molecule type" value="Genomic_DNA"/>
</dbReference>
<evidence type="ECO:0000313" key="1">
    <source>
        <dbReference type="EMBL" id="KAL0398767.1"/>
    </source>
</evidence>
<accession>A0AAW2T345</accession>